<evidence type="ECO:0000313" key="3">
    <source>
        <dbReference type="Proteomes" id="UP000886611"/>
    </source>
</evidence>
<evidence type="ECO:0000313" key="2">
    <source>
        <dbReference type="EMBL" id="KAG2455273.1"/>
    </source>
</evidence>
<feature type="non-terminal residue" evidence="2">
    <location>
        <position position="58"/>
    </location>
</feature>
<sequence>MEAREASAAPIPAHVLNIWAIVLVILAAIVVMTSVILCPAIIVILYRIRTNPMRPGHI</sequence>
<comment type="caution">
    <text evidence="2">The sequence shown here is derived from an EMBL/GenBank/DDBJ whole genome shotgun (WGS) entry which is preliminary data.</text>
</comment>
<dbReference type="PANTHER" id="PTHR37859:SF1">
    <property type="entry name" value="SMALL INTEGRAL MEMBRANE PROTEIN 3"/>
    <property type="match status" value="1"/>
</dbReference>
<dbReference type="PANTHER" id="PTHR37859">
    <property type="entry name" value="SMALL INTEGRAL MEMBRANE PROTEIN 3"/>
    <property type="match status" value="1"/>
</dbReference>
<reference evidence="2 3" key="1">
    <citation type="journal article" date="2021" name="Cell">
        <title>Tracing the genetic footprints of vertebrate landing in non-teleost ray-finned fishes.</title>
        <authorList>
            <person name="Bi X."/>
            <person name="Wang K."/>
            <person name="Yang L."/>
            <person name="Pan H."/>
            <person name="Jiang H."/>
            <person name="Wei Q."/>
            <person name="Fang M."/>
            <person name="Yu H."/>
            <person name="Zhu C."/>
            <person name="Cai Y."/>
            <person name="He Y."/>
            <person name="Gan X."/>
            <person name="Zeng H."/>
            <person name="Yu D."/>
            <person name="Zhu Y."/>
            <person name="Jiang H."/>
            <person name="Qiu Q."/>
            <person name="Yang H."/>
            <person name="Zhang Y.E."/>
            <person name="Wang W."/>
            <person name="Zhu M."/>
            <person name="He S."/>
            <person name="Zhang G."/>
        </authorList>
    </citation>
    <scope>NUCLEOTIDE SEQUENCE [LARGE SCALE GENOMIC DNA]</scope>
    <source>
        <strain evidence="2">Bchr_013</strain>
    </source>
</reference>
<dbReference type="Pfam" id="PF17307">
    <property type="entry name" value="Smim3"/>
    <property type="match status" value="1"/>
</dbReference>
<gene>
    <name evidence="2" type="primary">Smim3_1</name>
    <name evidence="2" type="ORF">GTO96_0007587</name>
</gene>
<name>A0A8X7WSL9_POLSE</name>
<keyword evidence="1" id="KW-0472">Membrane</keyword>
<accession>A0A8X7WSL9</accession>
<feature type="transmembrane region" description="Helical" evidence="1">
    <location>
        <begin position="18"/>
        <end position="46"/>
    </location>
</feature>
<dbReference type="EMBL" id="JAATIS010009265">
    <property type="protein sequence ID" value="KAG2455273.1"/>
    <property type="molecule type" value="Genomic_DNA"/>
</dbReference>
<dbReference type="InterPro" id="IPR035275">
    <property type="entry name" value="Smim3"/>
</dbReference>
<dbReference type="Proteomes" id="UP000886611">
    <property type="component" value="Unassembled WGS sequence"/>
</dbReference>
<feature type="non-terminal residue" evidence="2">
    <location>
        <position position="1"/>
    </location>
</feature>
<dbReference type="AlphaFoldDB" id="A0A8X7WSL9"/>
<organism evidence="2 3">
    <name type="scientific">Polypterus senegalus</name>
    <name type="common">Senegal bichir</name>
    <dbReference type="NCBI Taxonomy" id="55291"/>
    <lineage>
        <taxon>Eukaryota</taxon>
        <taxon>Metazoa</taxon>
        <taxon>Chordata</taxon>
        <taxon>Craniata</taxon>
        <taxon>Vertebrata</taxon>
        <taxon>Euteleostomi</taxon>
        <taxon>Actinopterygii</taxon>
        <taxon>Polypteriformes</taxon>
        <taxon>Polypteridae</taxon>
        <taxon>Polypterus</taxon>
    </lineage>
</organism>
<proteinExistence type="predicted"/>
<evidence type="ECO:0000256" key="1">
    <source>
        <dbReference type="SAM" id="Phobius"/>
    </source>
</evidence>
<keyword evidence="3" id="KW-1185">Reference proteome</keyword>
<keyword evidence="1" id="KW-1133">Transmembrane helix</keyword>
<keyword evidence="1" id="KW-0812">Transmembrane</keyword>
<protein>
    <submittedName>
        <fullName evidence="2">SMIM3 protein</fullName>
    </submittedName>
</protein>